<evidence type="ECO:0000313" key="2">
    <source>
        <dbReference type="EMBL" id="KAE9404605.1"/>
    </source>
</evidence>
<name>A0A6A4I7A2_9AGAR</name>
<dbReference type="OrthoDB" id="3060186at2759"/>
<dbReference type="EMBL" id="ML769415">
    <property type="protein sequence ID" value="KAE9404605.1"/>
    <property type="molecule type" value="Genomic_DNA"/>
</dbReference>
<organism evidence="2 3">
    <name type="scientific">Gymnopus androsaceus JB14</name>
    <dbReference type="NCBI Taxonomy" id="1447944"/>
    <lineage>
        <taxon>Eukaryota</taxon>
        <taxon>Fungi</taxon>
        <taxon>Dikarya</taxon>
        <taxon>Basidiomycota</taxon>
        <taxon>Agaricomycotina</taxon>
        <taxon>Agaricomycetes</taxon>
        <taxon>Agaricomycetidae</taxon>
        <taxon>Agaricales</taxon>
        <taxon>Marasmiineae</taxon>
        <taxon>Omphalotaceae</taxon>
        <taxon>Gymnopus</taxon>
    </lineage>
</organism>
<protein>
    <submittedName>
        <fullName evidence="2">Uncharacterized protein</fullName>
    </submittedName>
</protein>
<keyword evidence="3" id="KW-1185">Reference proteome</keyword>
<gene>
    <name evidence="2" type="ORF">BT96DRAFT_410860</name>
</gene>
<reference evidence="2" key="1">
    <citation type="journal article" date="2019" name="Environ. Microbiol.">
        <title>Fungal ecological strategies reflected in gene transcription - a case study of two litter decomposers.</title>
        <authorList>
            <person name="Barbi F."/>
            <person name="Kohler A."/>
            <person name="Barry K."/>
            <person name="Baskaran P."/>
            <person name="Daum C."/>
            <person name="Fauchery L."/>
            <person name="Ihrmark K."/>
            <person name="Kuo A."/>
            <person name="LaButti K."/>
            <person name="Lipzen A."/>
            <person name="Morin E."/>
            <person name="Grigoriev I.V."/>
            <person name="Henrissat B."/>
            <person name="Lindahl B."/>
            <person name="Martin F."/>
        </authorList>
    </citation>
    <scope>NUCLEOTIDE SEQUENCE</scope>
    <source>
        <strain evidence="2">JB14</strain>
    </source>
</reference>
<dbReference type="Proteomes" id="UP000799118">
    <property type="component" value="Unassembled WGS sequence"/>
</dbReference>
<feature type="compositionally biased region" description="Polar residues" evidence="1">
    <location>
        <begin position="35"/>
        <end position="51"/>
    </location>
</feature>
<accession>A0A6A4I7A2</accession>
<sequence length="283" mass="30668">MAVHRVPIPNYTSSAEGSSPPPSSLGQSLGGGVNFPSTTNRTPTSNANSKMSAFRPQGRLPLDPFSTATTEVGGPSGGTTATGSRKEKGRPFHWTITGEDVQEVWQRCKFEQGKVILVLGAPSERDLGPLLSSQLLTKSLVIIATKQPPSKLFLSTHGPAFVILRLQPYSLSGPSAQQQLHSILTRAGDVAHRWRKDRQSFFDSESLRGRSKQRKQSKSTEAAQIRAVQFSELGGVFGGAFVVKEDVGYDPDASTVSASSKPRPKRFLQPKKLRLAINVFLTR</sequence>
<dbReference type="AlphaFoldDB" id="A0A6A4I7A2"/>
<feature type="region of interest" description="Disordered" evidence="1">
    <location>
        <begin position="1"/>
        <end position="90"/>
    </location>
</feature>
<evidence type="ECO:0000313" key="3">
    <source>
        <dbReference type="Proteomes" id="UP000799118"/>
    </source>
</evidence>
<evidence type="ECO:0000256" key="1">
    <source>
        <dbReference type="SAM" id="MobiDB-lite"/>
    </source>
</evidence>
<proteinExistence type="predicted"/>